<feature type="transmembrane region" description="Helical" evidence="1">
    <location>
        <begin position="283"/>
        <end position="302"/>
    </location>
</feature>
<dbReference type="AlphaFoldDB" id="A0A8H7BBR8"/>
<keyword evidence="1" id="KW-0472">Membrane</keyword>
<evidence type="ECO:0000256" key="1">
    <source>
        <dbReference type="SAM" id="Phobius"/>
    </source>
</evidence>
<sequence>MTTQDPNNVGWVSEPTTRGTSSLLYTCISTTIICTWSALHLNVPREGLSASRVLLYKIVGFMLAIIAPEYFVACAVGECFAAHRISKILAEILPGGRKWSHAFSHLISMRGVKLRLSTAPDAPEAILRIPDMIRFIEQGWIECEEFSIAAVQDKSKANPFNKTVASIQIFWFFSQLLGRLTSTIEISPLEWFTLAYVMCAFFMYGFWWYKPFDVQTPLLIYPDPSLSAEQTLELKHSLPKCLKDRHKWNDIGELLDLVPDKEELNTMTTRDRVWIDQLPINKLFTIAIAISIVLFGSCHLFGWNYPFPTTLETYLWRSASISCVCVPLTLLALAFLIPVGGLSGLWDMLEDYAWATLSIIYVLVRLFLLFEVFFALRSSPPEIYKAVPWAQYLPHI</sequence>
<dbReference type="GeneID" id="62198381"/>
<feature type="transmembrane region" description="Helical" evidence="1">
    <location>
        <begin position="189"/>
        <end position="209"/>
    </location>
</feature>
<keyword evidence="1" id="KW-1133">Transmembrane helix</keyword>
<evidence type="ECO:0000313" key="3">
    <source>
        <dbReference type="Proteomes" id="UP000596902"/>
    </source>
</evidence>
<feature type="transmembrane region" description="Helical" evidence="1">
    <location>
        <begin position="314"/>
        <end position="340"/>
    </location>
</feature>
<reference evidence="2" key="2">
    <citation type="submission" date="2020-08" db="EMBL/GenBank/DDBJ databases">
        <title>Draft Genome Sequence of Cumin Blight Pathogen Alternaria burnsii.</title>
        <authorList>
            <person name="Feng Z."/>
        </authorList>
    </citation>
    <scope>NUCLEOTIDE SEQUENCE</scope>
    <source>
        <strain evidence="2">CBS107.38</strain>
    </source>
</reference>
<evidence type="ECO:0000313" key="2">
    <source>
        <dbReference type="EMBL" id="KAF7681180.1"/>
    </source>
</evidence>
<keyword evidence="3" id="KW-1185">Reference proteome</keyword>
<accession>A0A8H7BBR8</accession>
<organism evidence="2 3">
    <name type="scientific">Alternaria burnsii</name>
    <dbReference type="NCBI Taxonomy" id="1187904"/>
    <lineage>
        <taxon>Eukaryota</taxon>
        <taxon>Fungi</taxon>
        <taxon>Dikarya</taxon>
        <taxon>Ascomycota</taxon>
        <taxon>Pezizomycotina</taxon>
        <taxon>Dothideomycetes</taxon>
        <taxon>Pleosporomycetidae</taxon>
        <taxon>Pleosporales</taxon>
        <taxon>Pleosporineae</taxon>
        <taxon>Pleosporaceae</taxon>
        <taxon>Alternaria</taxon>
        <taxon>Alternaria sect. Alternaria</taxon>
    </lineage>
</organism>
<feature type="transmembrane region" description="Helical" evidence="1">
    <location>
        <begin position="352"/>
        <end position="376"/>
    </location>
</feature>
<dbReference type="PANTHER" id="PTHR35043">
    <property type="entry name" value="TRANSCRIPTION FACTOR DOMAIN-CONTAINING PROTEIN"/>
    <property type="match status" value="1"/>
</dbReference>
<dbReference type="Proteomes" id="UP000596902">
    <property type="component" value="Unassembled WGS sequence"/>
</dbReference>
<comment type="caution">
    <text evidence="2">The sequence shown here is derived from an EMBL/GenBank/DDBJ whole genome shotgun (WGS) entry which is preliminary data.</text>
</comment>
<reference evidence="2" key="1">
    <citation type="submission" date="2020-01" db="EMBL/GenBank/DDBJ databases">
        <authorList>
            <person name="Feng Z.H.Z."/>
        </authorList>
    </citation>
    <scope>NUCLEOTIDE SEQUENCE</scope>
    <source>
        <strain evidence="2">CBS107.38</strain>
    </source>
</reference>
<proteinExistence type="predicted"/>
<dbReference type="PANTHER" id="PTHR35043:SF7">
    <property type="entry name" value="TRANSCRIPTION FACTOR DOMAIN-CONTAINING PROTEIN"/>
    <property type="match status" value="1"/>
</dbReference>
<name>A0A8H7BBR8_9PLEO</name>
<feature type="transmembrane region" description="Helical" evidence="1">
    <location>
        <begin position="23"/>
        <end position="41"/>
    </location>
</feature>
<dbReference type="RefSeq" id="XP_038791059.1">
    <property type="nucleotide sequence ID" value="XM_038925203.1"/>
</dbReference>
<dbReference type="EMBL" id="JAAABM010000001">
    <property type="protein sequence ID" value="KAF7681180.1"/>
    <property type="molecule type" value="Genomic_DNA"/>
</dbReference>
<keyword evidence="1" id="KW-0812">Transmembrane</keyword>
<gene>
    <name evidence="2" type="ORF">GT037_000156</name>
</gene>
<feature type="transmembrane region" description="Helical" evidence="1">
    <location>
        <begin position="53"/>
        <end position="77"/>
    </location>
</feature>
<protein>
    <submittedName>
        <fullName evidence="2">Uncharacterized protein</fullName>
    </submittedName>
</protein>